<sequence>MNRDRKQHVVLRPRRQGIAVVIVLALLSITLAMSYAMMRTQMSASQIERNMHRAGSARHAALSGLAIGVRKMHAANWQGVGVTVSGSLSDNESYIVTYETGDAKLTAADPDWGEYPYRVTVRAIGIAFDPLDTTYKSEYAAEAVVQLVRKRRTANPAHFTTSQAYTSYLWGTQTNSIEMPISLNGPTHIQGELRLCESMPSTTRPFYGLIDELAIYDYEVGGLSLLFTTLAGNSSDTGLYNQLNAMGPRYWWRFNESSSTAATVAAQAGGRTGTYGGGTLPGVVVSGSNRATFFDGENGHVDLGKFELPSSGRFSIIAWIAPFNGDDDNEQGRIISKSTGVDAWDHTFMFGLDNGDSNPRLRARLHRSNYTYTYTASGGTLSFSQWACVALTFDGYQYRFYKNGFLISTHGIGGSPVNNPAASVWIGDNPPGSPRTRYLGDLLSMKNAGQGDYRPLTGEIRLNQSTNSNANWLTLSRMLGLTVNYSNFSVTTPTEITASASTYRLYPGGKSYSATSISGNINNRTYAPDMLENPLGVLRLNGNTTLGNRVTIDGMCITPSDGVDLTVSGDDVQLRATTLPALVGESSVWQLPAIYGRDDVLIEDARVTIDGAVIVGDRFEIEEGKDDTSCVLTGMLHAQRATVGTRRSWDYHSSGWESQLSQFVNATGGDADDYFPQWLDQERDLDLNQNLSISPPAEAKSYYWPDLSQPIYVADPGDEGLVWEYIRRSENGAS</sequence>
<reference evidence="2 3" key="1">
    <citation type="submission" date="2006-02" db="EMBL/GenBank/DDBJ databases">
        <authorList>
            <person name="Amann R."/>
            <person name="Ferriera S."/>
            <person name="Johnson J."/>
            <person name="Kravitz S."/>
            <person name="Halpern A."/>
            <person name="Remington K."/>
            <person name="Beeson K."/>
            <person name="Tran B."/>
            <person name="Rogers Y.-H."/>
            <person name="Friedman R."/>
            <person name="Venter J.C."/>
        </authorList>
    </citation>
    <scope>NUCLEOTIDE SEQUENCE [LARGE SCALE GENOMIC DNA]</scope>
    <source>
        <strain evidence="2 3">DSM 3645</strain>
    </source>
</reference>
<keyword evidence="1" id="KW-0812">Transmembrane</keyword>
<name>A3ZUU6_9BACT</name>
<dbReference type="Proteomes" id="UP000004358">
    <property type="component" value="Unassembled WGS sequence"/>
</dbReference>
<protein>
    <recommendedName>
        <fullName evidence="4">LamG-like jellyroll fold domain-containing protein</fullName>
    </recommendedName>
</protein>
<dbReference type="STRING" id="314230.DSM3645_24275"/>
<dbReference type="RefSeq" id="WP_002652752.1">
    <property type="nucleotide sequence ID" value="NZ_CH672376.1"/>
</dbReference>
<evidence type="ECO:0000256" key="1">
    <source>
        <dbReference type="SAM" id="Phobius"/>
    </source>
</evidence>
<dbReference type="SUPFAM" id="SSF49899">
    <property type="entry name" value="Concanavalin A-like lectins/glucanases"/>
    <property type="match status" value="1"/>
</dbReference>
<dbReference type="InterPro" id="IPR013320">
    <property type="entry name" value="ConA-like_dom_sf"/>
</dbReference>
<dbReference type="eggNOG" id="ENOG5033PB3">
    <property type="taxonomic scope" value="Bacteria"/>
</dbReference>
<keyword evidence="1" id="KW-1133">Transmembrane helix</keyword>
<proteinExistence type="predicted"/>
<evidence type="ECO:0000313" key="2">
    <source>
        <dbReference type="EMBL" id="EAQ79682.1"/>
    </source>
</evidence>
<dbReference type="EMBL" id="AANZ01000013">
    <property type="protein sequence ID" value="EAQ79682.1"/>
    <property type="molecule type" value="Genomic_DNA"/>
</dbReference>
<organism evidence="2 3">
    <name type="scientific">Blastopirellula marina DSM 3645</name>
    <dbReference type="NCBI Taxonomy" id="314230"/>
    <lineage>
        <taxon>Bacteria</taxon>
        <taxon>Pseudomonadati</taxon>
        <taxon>Planctomycetota</taxon>
        <taxon>Planctomycetia</taxon>
        <taxon>Pirellulales</taxon>
        <taxon>Pirellulaceae</taxon>
        <taxon>Blastopirellula</taxon>
    </lineage>
</organism>
<evidence type="ECO:0000313" key="3">
    <source>
        <dbReference type="Proteomes" id="UP000004358"/>
    </source>
</evidence>
<accession>A3ZUU6</accession>
<comment type="caution">
    <text evidence="2">The sequence shown here is derived from an EMBL/GenBank/DDBJ whole genome shotgun (WGS) entry which is preliminary data.</text>
</comment>
<dbReference type="HOGENOM" id="CLU_377535_0_0_0"/>
<evidence type="ECO:0008006" key="4">
    <source>
        <dbReference type="Google" id="ProtNLM"/>
    </source>
</evidence>
<dbReference type="AlphaFoldDB" id="A3ZUU6"/>
<feature type="transmembrane region" description="Helical" evidence="1">
    <location>
        <begin position="20"/>
        <end position="38"/>
    </location>
</feature>
<dbReference type="Gene3D" id="2.60.120.200">
    <property type="match status" value="1"/>
</dbReference>
<keyword evidence="1" id="KW-0472">Membrane</keyword>
<dbReference type="Pfam" id="PF13385">
    <property type="entry name" value="Laminin_G_3"/>
    <property type="match status" value="1"/>
</dbReference>
<dbReference type="OrthoDB" id="267138at2"/>
<gene>
    <name evidence="2" type="ORF">DSM3645_24275</name>
</gene>